<dbReference type="PANTHER" id="PTHR30518">
    <property type="entry name" value="ENDOLYTIC MUREIN TRANSGLYCOSYLASE"/>
    <property type="match status" value="1"/>
</dbReference>
<evidence type="ECO:0000256" key="7">
    <source>
        <dbReference type="HAMAP-Rule" id="MF_02065"/>
    </source>
</evidence>
<dbReference type="HAMAP" id="MF_02065">
    <property type="entry name" value="MltG"/>
    <property type="match status" value="1"/>
</dbReference>
<comment type="caution">
    <text evidence="9">The sequence shown here is derived from an EMBL/GenBank/DDBJ whole genome shotgun (WGS) entry which is preliminary data.</text>
</comment>
<dbReference type="CDD" id="cd08010">
    <property type="entry name" value="MltG_like"/>
    <property type="match status" value="1"/>
</dbReference>
<dbReference type="NCBIfam" id="TIGR00247">
    <property type="entry name" value="endolytic transglycosylase MltG"/>
    <property type="match status" value="1"/>
</dbReference>
<feature type="site" description="Important for catalytic activity" evidence="7">
    <location>
        <position position="256"/>
    </location>
</feature>
<accession>A0AAE3VP83</accession>
<dbReference type="GO" id="GO:0005886">
    <property type="term" value="C:plasma membrane"/>
    <property type="evidence" value="ECO:0007669"/>
    <property type="project" value="UniProtKB-SubCell"/>
</dbReference>
<feature type="transmembrane region" description="Helical" evidence="7">
    <location>
        <begin position="54"/>
        <end position="78"/>
    </location>
</feature>
<dbReference type="GO" id="GO:0009252">
    <property type="term" value="P:peptidoglycan biosynthetic process"/>
    <property type="evidence" value="ECO:0007669"/>
    <property type="project" value="UniProtKB-UniRule"/>
</dbReference>
<dbReference type="EMBL" id="JAUSUL010000002">
    <property type="protein sequence ID" value="MDQ0315620.1"/>
    <property type="molecule type" value="Genomic_DNA"/>
</dbReference>
<comment type="function">
    <text evidence="7">Functions as a peptidoglycan terminase that cleaves nascent peptidoglycan strands endolytically to terminate their elongation.</text>
</comment>
<feature type="compositionally biased region" description="Low complexity" evidence="8">
    <location>
        <begin position="18"/>
        <end position="36"/>
    </location>
</feature>
<reference evidence="9" key="1">
    <citation type="submission" date="2023-07" db="EMBL/GenBank/DDBJ databases">
        <title>Genomic Encyclopedia of Type Strains, Phase IV (KMG-IV): sequencing the most valuable type-strain genomes for metagenomic binning, comparative biology and taxonomic classification.</title>
        <authorList>
            <person name="Goeker M."/>
        </authorList>
    </citation>
    <scope>NUCLEOTIDE SEQUENCE</scope>
    <source>
        <strain evidence="9">DSM 21202</strain>
    </source>
</reference>
<feature type="region of interest" description="Disordered" evidence="8">
    <location>
        <begin position="1"/>
        <end position="48"/>
    </location>
</feature>
<sequence length="390" mass="42814">MNKDASNKSGPGDRNRPRPVAARPSPRSPREALQPELAPPPPPKVRSRQARHPVVIVLNFFLTLGLVAALAAAAGLYWSRAEFLAPGPAASDANFVVAEGSSVENIAAQMEERGIISNRWIFVGASQMLNTATKIKAGEYLIPAHSSMEQVMERLVEGRSIQHAVTIPEGLTSAQIVSRLNEDPILVGDIDVIPAEGSLLPETYKFTRGTSRMEMLERMQRAHEKVLDEAWERRVDDLPIDSKDDVVTLASIVEKETGRADERNRVAGVFLNRLQRGMKLQSDPTILYGLYGGEAWEQARTIYRSDLERPNAYNTYQIDGLPPGPIANPGRAAIEAVTNPSRTDDLYFVADGSGGHAFAETYAEHQRNVARWREIEAERANSGGSESQAN</sequence>
<gene>
    <name evidence="7" type="primary">mltG</name>
    <name evidence="9" type="ORF">J2S73_002077</name>
</gene>
<comment type="similarity">
    <text evidence="7">Belongs to the transglycosylase MltG family.</text>
</comment>
<evidence type="ECO:0000256" key="6">
    <source>
        <dbReference type="ARBA" id="ARBA00023316"/>
    </source>
</evidence>
<keyword evidence="5 7" id="KW-0456">Lyase</keyword>
<keyword evidence="3 7" id="KW-1133">Transmembrane helix</keyword>
<dbReference type="AlphaFoldDB" id="A0AAE3VP83"/>
<evidence type="ECO:0000256" key="3">
    <source>
        <dbReference type="ARBA" id="ARBA00022989"/>
    </source>
</evidence>
<evidence type="ECO:0000256" key="1">
    <source>
        <dbReference type="ARBA" id="ARBA00022475"/>
    </source>
</evidence>
<dbReference type="EC" id="4.2.2.29" evidence="7"/>
<dbReference type="Proteomes" id="UP001229244">
    <property type="component" value="Unassembled WGS sequence"/>
</dbReference>
<protein>
    <recommendedName>
        <fullName evidence="7">Endolytic murein transglycosylase</fullName>
        <ecNumber evidence="7">4.2.2.29</ecNumber>
    </recommendedName>
    <alternativeName>
        <fullName evidence="7">Peptidoglycan lytic transglycosylase</fullName>
    </alternativeName>
    <alternativeName>
        <fullName evidence="7">Peptidoglycan polymerization terminase</fullName>
    </alternativeName>
</protein>
<dbReference type="Pfam" id="PF02618">
    <property type="entry name" value="YceG"/>
    <property type="match status" value="1"/>
</dbReference>
<organism evidence="9 10">
    <name type="scientific">Amorphus orientalis</name>
    <dbReference type="NCBI Taxonomy" id="649198"/>
    <lineage>
        <taxon>Bacteria</taxon>
        <taxon>Pseudomonadati</taxon>
        <taxon>Pseudomonadota</taxon>
        <taxon>Alphaproteobacteria</taxon>
        <taxon>Hyphomicrobiales</taxon>
        <taxon>Amorphaceae</taxon>
        <taxon>Amorphus</taxon>
    </lineage>
</organism>
<dbReference type="GO" id="GO:0071555">
    <property type="term" value="P:cell wall organization"/>
    <property type="evidence" value="ECO:0007669"/>
    <property type="project" value="UniProtKB-KW"/>
</dbReference>
<evidence type="ECO:0000256" key="4">
    <source>
        <dbReference type="ARBA" id="ARBA00023136"/>
    </source>
</evidence>
<keyword evidence="2 7" id="KW-0812">Transmembrane</keyword>
<name>A0AAE3VP83_9HYPH</name>
<keyword evidence="1 7" id="KW-1003">Cell membrane</keyword>
<evidence type="ECO:0000256" key="2">
    <source>
        <dbReference type="ARBA" id="ARBA00022692"/>
    </source>
</evidence>
<proteinExistence type="inferred from homology"/>
<feature type="compositionally biased region" description="Basic and acidic residues" evidence="8">
    <location>
        <begin position="1"/>
        <end position="16"/>
    </location>
</feature>
<comment type="subcellular location">
    <subcellularLocation>
        <location evidence="7">Cell inner membrane</location>
        <topology evidence="7">Single-pass membrane protein</topology>
    </subcellularLocation>
</comment>
<evidence type="ECO:0000256" key="5">
    <source>
        <dbReference type="ARBA" id="ARBA00023239"/>
    </source>
</evidence>
<keyword evidence="7" id="KW-0997">Cell inner membrane</keyword>
<dbReference type="PANTHER" id="PTHR30518:SF2">
    <property type="entry name" value="ENDOLYTIC MUREIN TRANSGLYCOSYLASE"/>
    <property type="match status" value="1"/>
</dbReference>
<evidence type="ECO:0000256" key="8">
    <source>
        <dbReference type="SAM" id="MobiDB-lite"/>
    </source>
</evidence>
<evidence type="ECO:0000313" key="9">
    <source>
        <dbReference type="EMBL" id="MDQ0315620.1"/>
    </source>
</evidence>
<dbReference type="InterPro" id="IPR003770">
    <property type="entry name" value="MLTG-like"/>
</dbReference>
<keyword evidence="4 7" id="KW-0472">Membrane</keyword>
<dbReference type="Gene3D" id="3.30.1490.480">
    <property type="entry name" value="Endolytic murein transglycosylase"/>
    <property type="match status" value="1"/>
</dbReference>
<evidence type="ECO:0000313" key="10">
    <source>
        <dbReference type="Proteomes" id="UP001229244"/>
    </source>
</evidence>
<dbReference type="RefSeq" id="WP_306885447.1">
    <property type="nucleotide sequence ID" value="NZ_JAUSUL010000002.1"/>
</dbReference>
<keyword evidence="6 7" id="KW-0961">Cell wall biogenesis/degradation</keyword>
<dbReference type="GO" id="GO:0008932">
    <property type="term" value="F:lytic endotransglycosylase activity"/>
    <property type="evidence" value="ECO:0007669"/>
    <property type="project" value="UniProtKB-UniRule"/>
</dbReference>
<keyword evidence="10" id="KW-1185">Reference proteome</keyword>
<dbReference type="Gene3D" id="3.30.160.60">
    <property type="entry name" value="Classic Zinc Finger"/>
    <property type="match status" value="1"/>
</dbReference>
<comment type="catalytic activity">
    <reaction evidence="7">
        <text>a peptidoglycan chain = a peptidoglycan chain with N-acetyl-1,6-anhydromuramyl-[peptide] at the reducing end + a peptidoglycan chain with N-acetylglucosamine at the non-reducing end.</text>
        <dbReference type="EC" id="4.2.2.29"/>
    </reaction>
</comment>